<dbReference type="EMBL" id="FQXP01000006">
    <property type="protein sequence ID" value="SHH92408.1"/>
    <property type="molecule type" value="Genomic_DNA"/>
</dbReference>
<reference evidence="3 4" key="1">
    <citation type="submission" date="2016-11" db="EMBL/GenBank/DDBJ databases">
        <authorList>
            <person name="Jaros S."/>
            <person name="Januszkiewicz K."/>
            <person name="Wedrychowicz H."/>
        </authorList>
    </citation>
    <scope>NUCLEOTIDE SEQUENCE [LARGE SCALE GENOMIC DNA]</scope>
    <source>
        <strain evidence="3 4">DSM 3089</strain>
    </source>
</reference>
<dbReference type="InterPro" id="IPR008984">
    <property type="entry name" value="SMAD_FHA_dom_sf"/>
</dbReference>
<keyword evidence="4" id="KW-1185">Reference proteome</keyword>
<dbReference type="SMART" id="SM00240">
    <property type="entry name" value="FHA"/>
    <property type="match status" value="1"/>
</dbReference>
<feature type="domain" description="FHA" evidence="2">
    <location>
        <begin position="74"/>
        <end position="123"/>
    </location>
</feature>
<proteinExistence type="predicted"/>
<dbReference type="STRING" id="1121306.SAMN02745196_01948"/>
<dbReference type="Proteomes" id="UP000184526">
    <property type="component" value="Unassembled WGS sequence"/>
</dbReference>
<dbReference type="RefSeq" id="WP_423231109.1">
    <property type="nucleotide sequence ID" value="NZ_FQXP01000006.1"/>
</dbReference>
<evidence type="ECO:0000259" key="2">
    <source>
        <dbReference type="PROSITE" id="PS50006"/>
    </source>
</evidence>
<accession>A0A1M5WYM6</accession>
<keyword evidence="1" id="KW-0472">Membrane</keyword>
<feature type="transmembrane region" description="Helical" evidence="1">
    <location>
        <begin position="6"/>
        <end position="25"/>
    </location>
</feature>
<dbReference type="CDD" id="cd00060">
    <property type="entry name" value="FHA"/>
    <property type="match status" value="1"/>
</dbReference>
<evidence type="ECO:0000256" key="1">
    <source>
        <dbReference type="SAM" id="Phobius"/>
    </source>
</evidence>
<gene>
    <name evidence="3" type="ORF">SAMN02745196_01948</name>
</gene>
<dbReference type="Gene3D" id="2.60.200.20">
    <property type="match status" value="1"/>
</dbReference>
<protein>
    <submittedName>
        <fullName evidence="3">FHA domain-containing protein</fullName>
    </submittedName>
</protein>
<keyword evidence="1" id="KW-0812">Transmembrane</keyword>
<name>A0A1M5WYM6_9CLOT</name>
<dbReference type="PANTHER" id="PTHR23308">
    <property type="entry name" value="NUCLEAR INHIBITOR OF PROTEIN PHOSPHATASE-1"/>
    <property type="match status" value="1"/>
</dbReference>
<organism evidence="3 4">
    <name type="scientific">Clostridium collagenovorans DSM 3089</name>
    <dbReference type="NCBI Taxonomy" id="1121306"/>
    <lineage>
        <taxon>Bacteria</taxon>
        <taxon>Bacillati</taxon>
        <taxon>Bacillota</taxon>
        <taxon>Clostridia</taxon>
        <taxon>Eubacteriales</taxon>
        <taxon>Clostridiaceae</taxon>
        <taxon>Clostridium</taxon>
    </lineage>
</organism>
<dbReference type="AlphaFoldDB" id="A0A1M5WYM6"/>
<dbReference type="InterPro" id="IPR050923">
    <property type="entry name" value="Cell_Proc_Reg/RNA_Proc"/>
</dbReference>
<evidence type="ECO:0000313" key="3">
    <source>
        <dbReference type="EMBL" id="SHH92408.1"/>
    </source>
</evidence>
<dbReference type="SUPFAM" id="SSF49879">
    <property type="entry name" value="SMAD/FHA domain"/>
    <property type="match status" value="1"/>
</dbReference>
<evidence type="ECO:0000313" key="4">
    <source>
        <dbReference type="Proteomes" id="UP000184526"/>
    </source>
</evidence>
<dbReference type="Pfam" id="PF00498">
    <property type="entry name" value="FHA"/>
    <property type="match status" value="1"/>
</dbReference>
<keyword evidence="1" id="KW-1133">Transmembrane helix</keyword>
<dbReference type="PROSITE" id="PS50006">
    <property type="entry name" value="FHA_DOMAIN"/>
    <property type="match status" value="1"/>
</dbReference>
<sequence length="146" mass="16470">MFGNVSMILKFVIIIIVYLIIFYALKIMYKDVKNPNGAKKRRKKVQQPKGLEVMKNGENKNLKIGGVIPIQGELTIGRRNDNQLVISDKYISSHHATIYLNENEIVLEDLGSTNGTFVNDYRCSGKVRLKDGDIVKIGTVEFKVIA</sequence>
<dbReference type="InterPro" id="IPR000253">
    <property type="entry name" value="FHA_dom"/>
</dbReference>